<gene>
    <name evidence="2" type="ORF">OMAG_000728</name>
</gene>
<proteinExistence type="predicted"/>
<evidence type="ECO:0000313" key="2">
    <source>
        <dbReference type="EMBL" id="KJJ85403.1"/>
    </source>
</evidence>
<protein>
    <submittedName>
        <fullName evidence="2">Type IV pilus assembly protein PilZ</fullName>
    </submittedName>
</protein>
<dbReference type="Pfam" id="PF07238">
    <property type="entry name" value="PilZ"/>
    <property type="match status" value="1"/>
</dbReference>
<name>A0A0F0CQ00_9BACT</name>
<evidence type="ECO:0000313" key="3">
    <source>
        <dbReference type="Proteomes" id="UP000033428"/>
    </source>
</evidence>
<evidence type="ECO:0000259" key="1">
    <source>
        <dbReference type="Pfam" id="PF07238"/>
    </source>
</evidence>
<sequence>MADIIHAFMASIQKTITNFTGKTNEKRRFTRLEGHHLVKYRLINTVEQKKDTAENILTQNKTMKLVFAKNISEGGILFFCKEYLSIGAKVELEINFPYFNKSINAVGRIVRTIPLERVHGYDIGVEFTEISSDSREFIREKIGFIMDELENNKKRFL</sequence>
<reference evidence="2 3" key="1">
    <citation type="submission" date="2015-02" db="EMBL/GenBank/DDBJ databases">
        <title>Single-cell genomics of uncultivated deep-branching MTB reveals a conserved set of magnetosome genes.</title>
        <authorList>
            <person name="Kolinko S."/>
            <person name="Richter M."/>
            <person name="Glockner F.O."/>
            <person name="Brachmann A."/>
            <person name="Schuler D."/>
        </authorList>
    </citation>
    <scope>NUCLEOTIDE SEQUENCE [LARGE SCALE GENOMIC DNA]</scope>
    <source>
        <strain evidence="2">SKK-01</strain>
    </source>
</reference>
<dbReference type="InterPro" id="IPR009875">
    <property type="entry name" value="PilZ_domain"/>
</dbReference>
<dbReference type="AlphaFoldDB" id="A0A0F0CQ00"/>
<organism evidence="2 3">
    <name type="scientific">Candidatus Omnitrophus magneticus</name>
    <dbReference type="NCBI Taxonomy" id="1609969"/>
    <lineage>
        <taxon>Bacteria</taxon>
        <taxon>Pseudomonadati</taxon>
        <taxon>Candidatus Omnitrophota</taxon>
        <taxon>Candidatus Omnitrophus</taxon>
    </lineage>
</organism>
<dbReference type="GO" id="GO:0035438">
    <property type="term" value="F:cyclic-di-GMP binding"/>
    <property type="evidence" value="ECO:0007669"/>
    <property type="project" value="InterPro"/>
</dbReference>
<dbReference type="EMBL" id="JYNY01000164">
    <property type="protein sequence ID" value="KJJ85403.1"/>
    <property type="molecule type" value="Genomic_DNA"/>
</dbReference>
<dbReference type="SUPFAM" id="SSF141371">
    <property type="entry name" value="PilZ domain-like"/>
    <property type="match status" value="1"/>
</dbReference>
<comment type="caution">
    <text evidence="2">The sequence shown here is derived from an EMBL/GenBank/DDBJ whole genome shotgun (WGS) entry which is preliminary data.</text>
</comment>
<keyword evidence="3" id="KW-1185">Reference proteome</keyword>
<feature type="domain" description="PilZ" evidence="1">
    <location>
        <begin position="52"/>
        <end position="140"/>
    </location>
</feature>
<dbReference type="Proteomes" id="UP000033428">
    <property type="component" value="Unassembled WGS sequence"/>
</dbReference>
<dbReference type="Gene3D" id="2.40.10.220">
    <property type="entry name" value="predicted glycosyltransferase like domains"/>
    <property type="match status" value="1"/>
</dbReference>
<accession>A0A0F0CQ00</accession>